<dbReference type="EMBL" id="QHCV01000161">
    <property type="protein sequence ID" value="RAV31172.1"/>
    <property type="molecule type" value="Genomic_DNA"/>
</dbReference>
<dbReference type="AlphaFoldDB" id="A0A364V3G8"/>
<evidence type="ECO:0000313" key="1">
    <source>
        <dbReference type="EMBL" id="RAV31172.1"/>
    </source>
</evidence>
<accession>A0A364V3G8</accession>
<comment type="caution">
    <text evidence="1">The sequence shown here is derived from an EMBL/GenBank/DDBJ whole genome shotgun (WGS) entry which is preliminary data.</text>
</comment>
<evidence type="ECO:0000313" key="2">
    <source>
        <dbReference type="Proteomes" id="UP000251577"/>
    </source>
</evidence>
<proteinExistence type="predicted"/>
<sequence length="53" mass="5921">MAELLGGVVYDLPADLREAIMAENVGDLWNGLTPLGRNEFLCWVENAKRRPCC</sequence>
<gene>
    <name evidence="1" type="ORF">DLJ54_09790</name>
</gene>
<keyword evidence="2" id="KW-1185">Reference proteome</keyword>
<dbReference type="RefSeq" id="WP_113631503.1">
    <property type="nucleotide sequence ID" value="NZ_QHCV01000161.1"/>
</dbReference>
<dbReference type="Proteomes" id="UP000251577">
    <property type="component" value="Unassembled WGS sequence"/>
</dbReference>
<dbReference type="Pfam" id="PF13376">
    <property type="entry name" value="OmdA"/>
    <property type="match status" value="1"/>
</dbReference>
<protein>
    <submittedName>
        <fullName evidence="1">Uncharacterized protein</fullName>
    </submittedName>
</protein>
<organism evidence="1 2">
    <name type="scientific">Corynebacterium heidelbergense</name>
    <dbReference type="NCBI Taxonomy" id="2055947"/>
    <lineage>
        <taxon>Bacteria</taxon>
        <taxon>Bacillati</taxon>
        <taxon>Actinomycetota</taxon>
        <taxon>Actinomycetes</taxon>
        <taxon>Mycobacteriales</taxon>
        <taxon>Corynebacteriaceae</taxon>
        <taxon>Corynebacterium</taxon>
    </lineage>
</organism>
<reference evidence="1 2" key="1">
    <citation type="journal article" date="2018" name="Syst. Appl. Microbiol.">
        <title>Corynebacterium heidelbergense sp. nov., isolated from the preen glands of Egyptian geese (Alopochen aegyptiacus).</title>
        <authorList>
            <person name="Braun M.S."/>
            <person name="Wang E."/>
            <person name="Zimmermann S."/>
            <person name="Wink M."/>
        </authorList>
    </citation>
    <scope>NUCLEOTIDE SEQUENCE [LARGE SCALE GENOMIC DNA]</scope>
    <source>
        <strain evidence="1 2">647</strain>
    </source>
</reference>
<name>A0A364V3G8_9CORY</name>